<organism evidence="4 5">
    <name type="scientific">Novosphingobium kunmingense</name>
    <dbReference type="NCBI Taxonomy" id="1211806"/>
    <lineage>
        <taxon>Bacteria</taxon>
        <taxon>Pseudomonadati</taxon>
        <taxon>Pseudomonadota</taxon>
        <taxon>Alphaproteobacteria</taxon>
        <taxon>Sphingomonadales</taxon>
        <taxon>Sphingomonadaceae</taxon>
        <taxon>Novosphingobium</taxon>
    </lineage>
</organism>
<protein>
    <submittedName>
        <fullName evidence="4">NAD(P)-dependent dehydrogenase (Short-subunit alcohol dehydrogenase family)</fullName>
    </submittedName>
</protein>
<gene>
    <name evidence="4" type="ORF">B0I00_1924</name>
</gene>
<evidence type="ECO:0000256" key="2">
    <source>
        <dbReference type="ARBA" id="ARBA00022857"/>
    </source>
</evidence>
<reference evidence="4 5" key="1">
    <citation type="submission" date="2017-11" db="EMBL/GenBank/DDBJ databases">
        <title>Genomic Encyclopedia of Type Strains, Phase III (KMG-III): the genomes of soil and plant-associated and newly described type strains.</title>
        <authorList>
            <person name="Whitman W."/>
        </authorList>
    </citation>
    <scope>NUCLEOTIDE SEQUENCE [LARGE SCALE GENOMIC DNA]</scope>
    <source>
        <strain evidence="4 5">CGMCC 1.12274</strain>
    </source>
</reference>
<dbReference type="PANTHER" id="PTHR43296:SF2">
    <property type="entry name" value="PEROXISOMAL 2,4-DIENOYL-COA REDUCTASE [(3E)-ENOYL-COA-PRODUCING]"/>
    <property type="match status" value="1"/>
</dbReference>
<accession>A0A2N0H5Y7</accession>
<comment type="caution">
    <text evidence="4">The sequence shown here is derived from an EMBL/GenBank/DDBJ whole genome shotgun (WGS) entry which is preliminary data.</text>
</comment>
<dbReference type="PANTHER" id="PTHR43296">
    <property type="entry name" value="PEROXISOMAL 2,4-DIENOYL-COA REDUCTASE"/>
    <property type="match status" value="1"/>
</dbReference>
<evidence type="ECO:0000256" key="3">
    <source>
        <dbReference type="ARBA" id="ARBA00023002"/>
    </source>
</evidence>
<dbReference type="InterPro" id="IPR045017">
    <property type="entry name" value="DECR2-like"/>
</dbReference>
<dbReference type="RefSeq" id="WP_198519198.1">
    <property type="nucleotide sequence ID" value="NZ_PHUF01000004.1"/>
</dbReference>
<dbReference type="AlphaFoldDB" id="A0A2N0H5Y7"/>
<dbReference type="EMBL" id="PHUF01000004">
    <property type="protein sequence ID" value="PKB14337.1"/>
    <property type="molecule type" value="Genomic_DNA"/>
</dbReference>
<keyword evidence="3" id="KW-0560">Oxidoreductase</keyword>
<dbReference type="PRINTS" id="PR00080">
    <property type="entry name" value="SDRFAMILY"/>
</dbReference>
<dbReference type="PRINTS" id="PR00081">
    <property type="entry name" value="GDHRDH"/>
</dbReference>
<dbReference type="Gene3D" id="3.40.50.720">
    <property type="entry name" value="NAD(P)-binding Rossmann-like Domain"/>
    <property type="match status" value="1"/>
</dbReference>
<evidence type="ECO:0000313" key="4">
    <source>
        <dbReference type="EMBL" id="PKB14337.1"/>
    </source>
</evidence>
<dbReference type="FunFam" id="3.40.50.720:FF:000084">
    <property type="entry name" value="Short-chain dehydrogenase reductase"/>
    <property type="match status" value="1"/>
</dbReference>
<dbReference type="SUPFAM" id="SSF51735">
    <property type="entry name" value="NAD(P)-binding Rossmann-fold domains"/>
    <property type="match status" value="1"/>
</dbReference>
<name>A0A2N0H5Y7_9SPHN</name>
<evidence type="ECO:0000256" key="1">
    <source>
        <dbReference type="ARBA" id="ARBA00006484"/>
    </source>
</evidence>
<dbReference type="GO" id="GO:0009062">
    <property type="term" value="P:fatty acid catabolic process"/>
    <property type="evidence" value="ECO:0007669"/>
    <property type="project" value="InterPro"/>
</dbReference>
<sequence>MSDAYKGLRPAPARGLRMLPEGTFANEVAIVTGGGSGIGKGIAAEFGRLGGAVAIASRDPDKRARGVAAVEDAGGRAIGVQLDVRNPEAVSACFDEVEERLGPVTQLINNAAGNLAGASEDFSLNAWRAVTSIVLDGTWICSTEFARRRIGDGIGGAILNIGATYSWTGGPGTSPSAAAKAGVTNLTQSLAVEWAPYDIRVNCIAPGLFPHADRAAHLRFADGDDLANRQPALRTGEVHELGWAAAYLCSDYAAFCSGHTFVLDGANWLRRSLRMPVFEPVRSWLPPKREKSG</sequence>
<keyword evidence="2" id="KW-0521">NADP</keyword>
<dbReference type="Proteomes" id="UP000232587">
    <property type="component" value="Unassembled WGS sequence"/>
</dbReference>
<dbReference type="InterPro" id="IPR002347">
    <property type="entry name" value="SDR_fam"/>
</dbReference>
<evidence type="ECO:0000313" key="5">
    <source>
        <dbReference type="Proteomes" id="UP000232587"/>
    </source>
</evidence>
<proteinExistence type="inferred from homology"/>
<dbReference type="GO" id="GO:0008670">
    <property type="term" value="F:2,4-dienoyl-CoA reductase (NADPH) activity"/>
    <property type="evidence" value="ECO:0007669"/>
    <property type="project" value="InterPro"/>
</dbReference>
<comment type="similarity">
    <text evidence="1">Belongs to the short-chain dehydrogenases/reductases (SDR) family.</text>
</comment>
<dbReference type="InterPro" id="IPR036291">
    <property type="entry name" value="NAD(P)-bd_dom_sf"/>
</dbReference>
<dbReference type="Pfam" id="PF13561">
    <property type="entry name" value="adh_short_C2"/>
    <property type="match status" value="1"/>
</dbReference>
<keyword evidence="5" id="KW-1185">Reference proteome</keyword>